<feature type="region of interest" description="Disordered" evidence="5">
    <location>
        <begin position="1"/>
        <end position="124"/>
    </location>
</feature>
<keyword evidence="7" id="KW-1185">Reference proteome</keyword>
<dbReference type="OrthoDB" id="3269380at2759"/>
<feature type="compositionally biased region" description="Low complexity" evidence="5">
    <location>
        <begin position="1"/>
        <end position="11"/>
    </location>
</feature>
<proteinExistence type="predicted"/>
<evidence type="ECO:0000256" key="2">
    <source>
        <dbReference type="ARBA" id="ARBA00022737"/>
    </source>
</evidence>
<dbReference type="GO" id="GO:0005634">
    <property type="term" value="C:nucleus"/>
    <property type="evidence" value="ECO:0007669"/>
    <property type="project" value="TreeGrafter"/>
</dbReference>
<feature type="region of interest" description="Disordered" evidence="5">
    <location>
        <begin position="378"/>
        <end position="412"/>
    </location>
</feature>
<evidence type="ECO:0000256" key="5">
    <source>
        <dbReference type="SAM" id="MobiDB-lite"/>
    </source>
</evidence>
<name>A0A1Y2CLR9_9FUNG</name>
<gene>
    <name evidence="6" type="ORF">BCR33DRAFT_79658</name>
</gene>
<evidence type="ECO:0000256" key="4">
    <source>
        <dbReference type="ARBA" id="ARBA00022833"/>
    </source>
</evidence>
<dbReference type="PANTHER" id="PTHR23057:SF0">
    <property type="entry name" value="JUXTAPOSED WITH ANOTHER ZINC FINGER PROTEIN 1"/>
    <property type="match status" value="1"/>
</dbReference>
<evidence type="ECO:0000313" key="6">
    <source>
        <dbReference type="EMBL" id="ORY47814.1"/>
    </source>
</evidence>
<organism evidence="6 7">
    <name type="scientific">Rhizoclosmatium globosum</name>
    <dbReference type="NCBI Taxonomy" id="329046"/>
    <lineage>
        <taxon>Eukaryota</taxon>
        <taxon>Fungi</taxon>
        <taxon>Fungi incertae sedis</taxon>
        <taxon>Chytridiomycota</taxon>
        <taxon>Chytridiomycota incertae sedis</taxon>
        <taxon>Chytridiomycetes</taxon>
        <taxon>Chytridiales</taxon>
        <taxon>Chytriomycetaceae</taxon>
        <taxon>Rhizoclosmatium</taxon>
    </lineage>
</organism>
<sequence length="1058" mass="112826">MEVSDSSTEPSSSHRHHTQPMQSRSLARKGLALPSSTATSKAPSSASASVAVLAARKLSTTSTTSTTTTPNQTPPPASATPPTRRRNSLVAPSAPASVAASADKPVEQQHVTKNRPASPVVRPSSPRILSVCACGAKCQKCSVEFLSTANTRSATTASKLSSSAIPKSVHSRTPSQRWSMSMPSTNTTTSTTSTLSASITSSKSPIVAPSSSAIDRIASSPNTTGYTVFTSPKLSAARSSSPGVGPHNNLFIQQHSPSLSSIGGRKRTSSISMLGTSASSLSSSLELTSLLTGSHNPMFLNPDEQEAALEKEFCKDFWCCGLVLDDLHELNRHIQEFHPEMSPMTQGDNTLLGGVVGLDALFLNDLIPAAAAATLSDNSDTAVDSLSPGTTAVSPKQSFFTPPTSLSPEMSPKSSSALASLLTFDADPEILFPFGDSSSNDFCASILPPRRRDSHDTLAVDDETTASLGLDKVSTKLEDLLSFDDDIFSDTNPVASMFEDSIVGVDILNRLGRIELHQQQQQDEALEQSLALMLLQTDIIEAGPLLNSGMPLDGSKSPPVAPVVRFGPHHEEECFNTAAASMISLADIYREIEDENKDAVFSSALGANNEGLTSVSFASPIDYTFESDSDMDVSASGSSSSEEDDFEIDIESWETAPVSSTSSTISDKPYSLLQRYNSEPQIRRYNDDEEIQEPVFKIPDAPATRRRTSMPLKIKMTSASLGRANSTPVVPSSAFKKSSSSLASSTVTPKCTKKMRVAGSSSASNKGFLSVSVDPQCVITASSPVLTPPHALALPTRKAAPRRGSLGEAGLGLERESVKQPQRASTLSAAISASKKDDLDYIEEVDDEIEEESIDGMEVGAEDTYVPESKSSGTTKRKPAAAPNRKKKAVAATATTSATASAPVKPTPSRPTKKPTPPPGSSSKETGMKLDPDFVRKFKSRAVAEQAALTAIALKQGQTMAELVIERLPKLKEGEEKRLKLGTLSILDPESAEKRFFCPVCRKEYKNANGLKYHLNHSTQSLMSFQRDTTLVVRRRKPRTCPNRSYVHFQAVVNGTRT</sequence>
<feature type="compositionally biased region" description="Low complexity" evidence="5">
    <location>
        <begin position="179"/>
        <end position="196"/>
    </location>
</feature>
<feature type="compositionally biased region" description="Low complexity" evidence="5">
    <location>
        <begin position="115"/>
        <end position="124"/>
    </location>
</feature>
<feature type="compositionally biased region" description="Low complexity" evidence="5">
    <location>
        <begin position="890"/>
        <end position="904"/>
    </location>
</feature>
<feature type="compositionally biased region" description="Pro residues" evidence="5">
    <location>
        <begin position="905"/>
        <end position="920"/>
    </location>
</feature>
<comment type="caution">
    <text evidence="6">The sequence shown here is derived from an EMBL/GenBank/DDBJ whole genome shotgun (WGS) entry which is preliminary data.</text>
</comment>
<dbReference type="InterPro" id="IPR051580">
    <property type="entry name" value="ZnF-Chromatin_assoc"/>
</dbReference>
<reference evidence="6 7" key="1">
    <citation type="submission" date="2016-07" db="EMBL/GenBank/DDBJ databases">
        <title>Pervasive Adenine N6-methylation of Active Genes in Fungi.</title>
        <authorList>
            <consortium name="DOE Joint Genome Institute"/>
            <person name="Mondo S.J."/>
            <person name="Dannebaum R.O."/>
            <person name="Kuo R.C."/>
            <person name="Labutti K."/>
            <person name="Haridas S."/>
            <person name="Kuo A."/>
            <person name="Salamov A."/>
            <person name="Ahrendt S.R."/>
            <person name="Lipzen A."/>
            <person name="Sullivan W."/>
            <person name="Andreopoulos W.B."/>
            <person name="Clum A."/>
            <person name="Lindquist E."/>
            <person name="Daum C."/>
            <person name="Ramamoorthy G.K."/>
            <person name="Gryganskyi A."/>
            <person name="Culley D."/>
            <person name="Magnuson J.K."/>
            <person name="James T.Y."/>
            <person name="O'Malley M.A."/>
            <person name="Stajich J.E."/>
            <person name="Spatafora J.W."/>
            <person name="Visel A."/>
            <person name="Grigoriev I.V."/>
        </authorList>
    </citation>
    <scope>NUCLEOTIDE SEQUENCE [LARGE SCALE GENOMIC DNA]</scope>
    <source>
        <strain evidence="6 7">JEL800</strain>
    </source>
</reference>
<evidence type="ECO:0000256" key="1">
    <source>
        <dbReference type="ARBA" id="ARBA00022723"/>
    </source>
</evidence>
<evidence type="ECO:0008006" key="8">
    <source>
        <dbReference type="Google" id="ProtNLM"/>
    </source>
</evidence>
<feature type="compositionally biased region" description="Polar residues" evidence="5">
    <location>
        <begin position="378"/>
        <end position="404"/>
    </location>
</feature>
<dbReference type="EMBL" id="MCGO01000013">
    <property type="protein sequence ID" value="ORY47814.1"/>
    <property type="molecule type" value="Genomic_DNA"/>
</dbReference>
<evidence type="ECO:0000313" key="7">
    <source>
        <dbReference type="Proteomes" id="UP000193642"/>
    </source>
</evidence>
<dbReference type="GO" id="GO:0008270">
    <property type="term" value="F:zinc ion binding"/>
    <property type="evidence" value="ECO:0007669"/>
    <property type="project" value="UniProtKB-KW"/>
</dbReference>
<keyword evidence="3" id="KW-0863">Zinc-finger</keyword>
<dbReference type="AlphaFoldDB" id="A0A1Y2CLR9"/>
<feature type="compositionally biased region" description="Polar residues" evidence="5">
    <location>
        <begin position="819"/>
        <end position="831"/>
    </location>
</feature>
<feature type="region of interest" description="Disordered" evidence="5">
    <location>
        <begin position="793"/>
        <end position="833"/>
    </location>
</feature>
<keyword evidence="2" id="KW-0677">Repeat</keyword>
<feature type="compositionally biased region" description="Basic residues" evidence="5">
    <location>
        <begin position="875"/>
        <end position="889"/>
    </location>
</feature>
<keyword evidence="4" id="KW-0862">Zinc</keyword>
<accession>A0A1Y2CLR9</accession>
<feature type="region of interest" description="Disordered" evidence="5">
    <location>
        <begin position="851"/>
        <end position="929"/>
    </location>
</feature>
<evidence type="ECO:0000256" key="3">
    <source>
        <dbReference type="ARBA" id="ARBA00022771"/>
    </source>
</evidence>
<dbReference type="STRING" id="329046.A0A1Y2CLR9"/>
<protein>
    <recommendedName>
        <fullName evidence="8">C2H2-type domain-containing protein</fullName>
    </recommendedName>
</protein>
<feature type="compositionally biased region" description="Low complexity" evidence="5">
    <location>
        <begin position="90"/>
        <end position="102"/>
    </location>
</feature>
<dbReference type="PANTHER" id="PTHR23057">
    <property type="entry name" value="JUXTAPOSED WITH ANOTHER ZINC FINGER PROTEIN 1"/>
    <property type="match status" value="1"/>
</dbReference>
<keyword evidence="1" id="KW-0479">Metal-binding</keyword>
<dbReference type="Proteomes" id="UP000193642">
    <property type="component" value="Unassembled WGS sequence"/>
</dbReference>
<feature type="compositionally biased region" description="Low complexity" evidence="5">
    <location>
        <begin position="31"/>
        <end position="71"/>
    </location>
</feature>
<feature type="region of interest" description="Disordered" evidence="5">
    <location>
        <begin position="165"/>
        <end position="196"/>
    </location>
</feature>